<feature type="binding site" evidence="7">
    <location>
        <position position="160"/>
    </location>
    <ligand>
        <name>FMN</name>
        <dbReference type="ChEBI" id="CHEBI:58210"/>
    </ligand>
</feature>
<protein>
    <recommendedName>
        <fullName evidence="8">FMN hydroxy acid dehydrogenase domain-containing protein</fullName>
    </recommendedName>
</protein>
<feature type="binding site" evidence="7">
    <location>
        <position position="162"/>
    </location>
    <ligand>
        <name>glyoxylate</name>
        <dbReference type="ChEBI" id="CHEBI:36655"/>
    </ligand>
</feature>
<feature type="binding site" evidence="7">
    <location>
        <position position="138"/>
    </location>
    <ligand>
        <name>FMN</name>
        <dbReference type="ChEBI" id="CHEBI:58210"/>
    </ligand>
</feature>
<dbReference type="AlphaFoldDB" id="A0A8H2DT35"/>
<dbReference type="InterPro" id="IPR037396">
    <property type="entry name" value="FMN_HAD"/>
</dbReference>
<dbReference type="InterPro" id="IPR012133">
    <property type="entry name" value="Alpha-hydoxy_acid_DH_FMN"/>
</dbReference>
<evidence type="ECO:0000256" key="4">
    <source>
        <dbReference type="ARBA" id="ARBA00023002"/>
    </source>
</evidence>
<evidence type="ECO:0000256" key="5">
    <source>
        <dbReference type="ARBA" id="ARBA00024042"/>
    </source>
</evidence>
<dbReference type="PANTHER" id="PTHR10578:SF86">
    <property type="entry name" value="DEPENDENT DEHYDROGENASE, PUTATIVE (AFU_ORTHOLOGUE AFUA_6G02720)-RELATED"/>
    <property type="match status" value="1"/>
</dbReference>
<dbReference type="SUPFAM" id="SSF51395">
    <property type="entry name" value="FMN-linked oxidoreductases"/>
    <property type="match status" value="1"/>
</dbReference>
<dbReference type="GO" id="GO:0010181">
    <property type="term" value="F:FMN binding"/>
    <property type="evidence" value="ECO:0007669"/>
    <property type="project" value="InterPro"/>
</dbReference>
<dbReference type="CDD" id="cd03332">
    <property type="entry name" value="LMO_FMN"/>
    <property type="match status" value="1"/>
</dbReference>
<feature type="binding site" evidence="7">
    <location>
        <position position="299"/>
    </location>
    <ligand>
        <name>glyoxylate</name>
        <dbReference type="ChEBI" id="CHEBI:36655"/>
    </ligand>
</feature>
<evidence type="ECO:0000313" key="9">
    <source>
        <dbReference type="EMBL" id="TGJ66785.1"/>
    </source>
</evidence>
<reference evidence="9 10" key="1">
    <citation type="submission" date="2019-03" db="EMBL/GenBank/DDBJ databases">
        <title>Nematode-trapping fungi genome.</title>
        <authorList>
            <person name="Vidal-Diez De Ulzurrun G."/>
        </authorList>
    </citation>
    <scope>NUCLEOTIDE SEQUENCE [LARGE SCALE GENOMIC DNA]</scope>
    <source>
        <strain evidence="9 10">TWF154</strain>
    </source>
</reference>
<proteinExistence type="inferred from homology"/>
<feature type="binding site" evidence="7">
    <location>
        <begin position="330"/>
        <end position="334"/>
    </location>
    <ligand>
        <name>FMN</name>
        <dbReference type="ChEBI" id="CHEBI:58210"/>
    </ligand>
</feature>
<dbReference type="PANTHER" id="PTHR10578">
    <property type="entry name" value="S -2-HYDROXY-ACID OXIDASE-RELATED"/>
    <property type="match status" value="1"/>
</dbReference>
<keyword evidence="3 7" id="KW-0288">FMN</keyword>
<accession>A0A8H2DT35</accession>
<feature type="binding site" evidence="7">
    <location>
        <position position="188"/>
    </location>
    <ligand>
        <name>FMN</name>
        <dbReference type="ChEBI" id="CHEBI:58210"/>
    </ligand>
</feature>
<dbReference type="PIRSF" id="PIRSF000138">
    <property type="entry name" value="Al-hdrx_acd_dh"/>
    <property type="match status" value="1"/>
</dbReference>
<comment type="cofactor">
    <cofactor evidence="1">
        <name>FMN</name>
        <dbReference type="ChEBI" id="CHEBI:58210"/>
    </cofactor>
</comment>
<dbReference type="FunFam" id="3.20.20.70:FF:000132">
    <property type="entry name" value="FMN dependent dehydrogenase"/>
    <property type="match status" value="1"/>
</dbReference>
<sequence>MASKAFCTELMSKVRSHQYNIYHNGMFRNQLPRVSTDVSRLEEQAKKHLGLHSANYIFGGAGELATQDANRAAFKRWQLIPRPMVDTSKRSLEITLFGQKYASPLIQAPIGVQSIFHPDREMGLAEACSELGVPFVLSTAASSTIEEVASANGDGPRWFQLYWPNDDEITISILHRAQESKYTVLVVTLDTWSAGWRPLDLDLGYLPLLNGVGDQIGFSDPVFHSKFRKMHGIEIEDDIPLASREWLKIILSGSSQSWDRISFLKKHWPGPIVVKGIQHPEDAKLAVKAGCDGIIVSNHGGRQLDGAVGSLRMLPAIVDAVGKETCVLFDSGARTGADILKAFCLGAKGVLIGRPTIYGYAVAGKQGAQEVLMGLLADLDRSMSMSGIINLQECNKSSLVANE</sequence>
<feature type="binding site" evidence="7">
    <location>
        <begin position="353"/>
        <end position="354"/>
    </location>
    <ligand>
        <name>FMN</name>
        <dbReference type="ChEBI" id="CHEBI:58210"/>
    </ligand>
</feature>
<dbReference type="InterPro" id="IPR008259">
    <property type="entry name" value="FMN_hydac_DH_AS"/>
</dbReference>
<comment type="similarity">
    <text evidence="5">Belongs to the FMN-dependent alpha-hydroxy acid dehydrogenase family.</text>
</comment>
<evidence type="ECO:0000259" key="8">
    <source>
        <dbReference type="PROSITE" id="PS51349"/>
    </source>
</evidence>
<feature type="binding site" evidence="7">
    <location>
        <begin position="109"/>
        <end position="111"/>
    </location>
    <ligand>
        <name>FMN</name>
        <dbReference type="ChEBI" id="CHEBI:58210"/>
    </ligand>
</feature>
<keyword evidence="4" id="KW-0560">Oxidoreductase</keyword>
<feature type="binding site" evidence="7">
    <location>
        <position position="197"/>
    </location>
    <ligand>
        <name>glyoxylate</name>
        <dbReference type="ChEBI" id="CHEBI:36655"/>
    </ligand>
</feature>
<dbReference type="PROSITE" id="PS00557">
    <property type="entry name" value="FMN_HYDROXY_ACID_DH_1"/>
    <property type="match status" value="1"/>
</dbReference>
<dbReference type="Gene3D" id="3.20.20.70">
    <property type="entry name" value="Aldolase class I"/>
    <property type="match status" value="1"/>
</dbReference>
<evidence type="ECO:0000256" key="7">
    <source>
        <dbReference type="PIRSR" id="PIRSR000138-2"/>
    </source>
</evidence>
<evidence type="ECO:0000313" key="10">
    <source>
        <dbReference type="Proteomes" id="UP000297595"/>
    </source>
</evidence>
<evidence type="ECO:0000256" key="1">
    <source>
        <dbReference type="ARBA" id="ARBA00001917"/>
    </source>
</evidence>
<feature type="active site" description="Proton acceptor" evidence="6">
    <location>
        <position position="299"/>
    </location>
</feature>
<evidence type="ECO:0000256" key="6">
    <source>
        <dbReference type="PIRSR" id="PIRSR000138-1"/>
    </source>
</evidence>
<evidence type="ECO:0000256" key="3">
    <source>
        <dbReference type="ARBA" id="ARBA00022643"/>
    </source>
</evidence>
<dbReference type="InterPro" id="IPR000262">
    <property type="entry name" value="FMN-dep_DH"/>
</dbReference>
<dbReference type="GO" id="GO:0016491">
    <property type="term" value="F:oxidoreductase activity"/>
    <property type="evidence" value="ECO:0007669"/>
    <property type="project" value="UniProtKB-KW"/>
</dbReference>
<dbReference type="PROSITE" id="PS51349">
    <property type="entry name" value="FMN_HYDROXY_ACID_DH_2"/>
    <property type="match status" value="1"/>
</dbReference>
<feature type="binding site" evidence="7">
    <location>
        <position position="297"/>
    </location>
    <ligand>
        <name>FMN</name>
        <dbReference type="ChEBI" id="CHEBI:58210"/>
    </ligand>
</feature>
<dbReference type="InterPro" id="IPR037350">
    <property type="entry name" value="LMO_FMN"/>
</dbReference>
<keyword evidence="2 7" id="KW-0285">Flavoprotein</keyword>
<dbReference type="EMBL" id="SOZJ01000005">
    <property type="protein sequence ID" value="TGJ66785.1"/>
    <property type="molecule type" value="Genomic_DNA"/>
</dbReference>
<name>A0A8H2DT35_ORBOL</name>
<dbReference type="Proteomes" id="UP000297595">
    <property type="component" value="Unassembled WGS sequence"/>
</dbReference>
<feature type="binding site" evidence="7">
    <location>
        <position position="302"/>
    </location>
    <ligand>
        <name>glyoxylate</name>
        <dbReference type="ChEBI" id="CHEBI:36655"/>
    </ligand>
</feature>
<dbReference type="Pfam" id="PF01070">
    <property type="entry name" value="FMN_dh"/>
    <property type="match status" value="1"/>
</dbReference>
<feature type="domain" description="FMN hydroxy acid dehydrogenase" evidence="8">
    <location>
        <begin position="30"/>
        <end position="403"/>
    </location>
</feature>
<evidence type="ECO:0000256" key="2">
    <source>
        <dbReference type="ARBA" id="ARBA00022630"/>
    </source>
</evidence>
<gene>
    <name evidence="9" type="ORF">EYR41_008386</name>
</gene>
<dbReference type="InterPro" id="IPR013785">
    <property type="entry name" value="Aldolase_TIM"/>
</dbReference>
<feature type="binding site" evidence="7">
    <location>
        <position position="56"/>
    </location>
    <ligand>
        <name>glyoxylate</name>
        <dbReference type="ChEBI" id="CHEBI:36655"/>
    </ligand>
</feature>
<organism evidence="9 10">
    <name type="scientific">Orbilia oligospora</name>
    <name type="common">Nematode-trapping fungus</name>
    <name type="synonym">Arthrobotrys oligospora</name>
    <dbReference type="NCBI Taxonomy" id="2813651"/>
    <lineage>
        <taxon>Eukaryota</taxon>
        <taxon>Fungi</taxon>
        <taxon>Dikarya</taxon>
        <taxon>Ascomycota</taxon>
        <taxon>Pezizomycotina</taxon>
        <taxon>Orbiliomycetes</taxon>
        <taxon>Orbiliales</taxon>
        <taxon>Orbiliaceae</taxon>
        <taxon>Orbilia</taxon>
    </lineage>
</organism>
<comment type="caution">
    <text evidence="9">The sequence shown here is derived from an EMBL/GenBank/DDBJ whole genome shotgun (WGS) entry which is preliminary data.</text>
</comment>
<feature type="binding site" evidence="7">
    <location>
        <position position="275"/>
    </location>
    <ligand>
        <name>FMN</name>
        <dbReference type="ChEBI" id="CHEBI:58210"/>
    </ligand>
</feature>